<dbReference type="Pfam" id="PF09954">
    <property type="entry name" value="DUF2188"/>
    <property type="match status" value="1"/>
</dbReference>
<evidence type="ECO:0000313" key="2">
    <source>
        <dbReference type="Proteomes" id="UP000256805"/>
    </source>
</evidence>
<dbReference type="AlphaFoldDB" id="A0A375J4C6"/>
<evidence type="ECO:0000313" key="1">
    <source>
        <dbReference type="EMBL" id="SPR99512.1"/>
    </source>
</evidence>
<dbReference type="RefSeq" id="WP_116382319.1">
    <property type="nucleotide sequence ID" value="NZ_LS483233.1"/>
</dbReference>
<reference evidence="1 2" key="1">
    <citation type="submission" date="2018-01" db="EMBL/GenBank/DDBJ databases">
        <authorList>
            <person name="Gaut B.S."/>
            <person name="Morton B.R."/>
            <person name="Clegg M.T."/>
            <person name="Duvall M.R."/>
        </authorList>
    </citation>
    <scope>NUCLEOTIDE SEQUENCE [LARGE SCALE GENOMIC DNA]</scope>
    <source>
        <strain evidence="1">Cupriavidus taiwanensis cmp 52</strain>
    </source>
</reference>
<gene>
    <name evidence="1" type="ORF">CBM2634_A90014</name>
</gene>
<dbReference type="Proteomes" id="UP000256805">
    <property type="component" value="Unassembled WGS sequence"/>
</dbReference>
<sequence length="75" mass="8227">MTTITVQVRLTDDARWTVKVDGVEQYTTYPTRNAAIAAGVRMAMENDALLMIHGVGSKDSELDCRSCTMASSESR</sequence>
<proteinExistence type="predicted"/>
<organism evidence="1 2">
    <name type="scientific">Cupriavidus taiwanensis</name>
    <dbReference type="NCBI Taxonomy" id="164546"/>
    <lineage>
        <taxon>Bacteria</taxon>
        <taxon>Pseudomonadati</taxon>
        <taxon>Pseudomonadota</taxon>
        <taxon>Betaproteobacteria</taxon>
        <taxon>Burkholderiales</taxon>
        <taxon>Burkholderiaceae</taxon>
        <taxon>Cupriavidus</taxon>
    </lineage>
</organism>
<dbReference type="InterPro" id="IPR018691">
    <property type="entry name" value="DUF2188"/>
</dbReference>
<name>A0A375J4C6_9BURK</name>
<accession>A0A375J4C6</accession>
<evidence type="ECO:0008006" key="3">
    <source>
        <dbReference type="Google" id="ProtNLM"/>
    </source>
</evidence>
<protein>
    <recommendedName>
        <fullName evidence="3">DUF2188 domain-containing protein</fullName>
    </recommendedName>
</protein>
<dbReference type="EMBL" id="OVTA01000031">
    <property type="protein sequence ID" value="SPR99512.1"/>
    <property type="molecule type" value="Genomic_DNA"/>
</dbReference>